<comment type="caution">
    <text evidence="9">The sequence shown here is derived from an EMBL/GenBank/DDBJ whole genome shotgun (WGS) entry which is preliminary data.</text>
</comment>
<evidence type="ECO:0000256" key="8">
    <source>
        <dbReference type="SAM" id="Phobius"/>
    </source>
</evidence>
<feature type="transmembrane region" description="Helical" evidence="8">
    <location>
        <begin position="225"/>
        <end position="244"/>
    </location>
</feature>
<keyword evidence="7 8" id="KW-0472">Membrane</keyword>
<keyword evidence="2" id="KW-0813">Transport</keyword>
<reference evidence="9 10" key="1">
    <citation type="submission" date="2020-04" db="EMBL/GenBank/DDBJ databases">
        <title>Novel species.</title>
        <authorList>
            <person name="Teo W.F.A."/>
            <person name="Lipun K."/>
            <person name="Srisuk N."/>
            <person name="Duangmal K."/>
        </authorList>
    </citation>
    <scope>NUCLEOTIDE SEQUENCE [LARGE SCALE GENOMIC DNA]</scope>
    <source>
        <strain evidence="9 10">K13G38</strain>
    </source>
</reference>
<keyword evidence="3" id="KW-1003">Cell membrane</keyword>
<name>A0ABX1J6T8_9PSEU</name>
<keyword evidence="6 8" id="KW-1133">Transmembrane helix</keyword>
<evidence type="ECO:0000256" key="6">
    <source>
        <dbReference type="ARBA" id="ARBA00022989"/>
    </source>
</evidence>
<accession>A0ABX1J6T8</accession>
<dbReference type="Pfam" id="PF02653">
    <property type="entry name" value="BPD_transp_2"/>
    <property type="match status" value="1"/>
</dbReference>
<evidence type="ECO:0000256" key="2">
    <source>
        <dbReference type="ARBA" id="ARBA00022448"/>
    </source>
</evidence>
<proteinExistence type="predicted"/>
<dbReference type="CDD" id="cd06579">
    <property type="entry name" value="TM_PBP1_transp_AraH_like"/>
    <property type="match status" value="1"/>
</dbReference>
<feature type="transmembrane region" description="Helical" evidence="8">
    <location>
        <begin position="256"/>
        <end position="274"/>
    </location>
</feature>
<evidence type="ECO:0000256" key="7">
    <source>
        <dbReference type="ARBA" id="ARBA00023136"/>
    </source>
</evidence>
<evidence type="ECO:0000256" key="4">
    <source>
        <dbReference type="ARBA" id="ARBA00022519"/>
    </source>
</evidence>
<dbReference type="RefSeq" id="WP_168518528.1">
    <property type="nucleotide sequence ID" value="NZ_JAAXLS010000015.1"/>
</dbReference>
<evidence type="ECO:0000256" key="3">
    <source>
        <dbReference type="ARBA" id="ARBA00022475"/>
    </source>
</evidence>
<sequence>MTDTAAQSTAPAATRRPKFGQLERAGLPIFLVIIIAVFAVIPATGPAFRTLVNINNVLANQSVTGLIALSMVIPMIAGYFDLSAAAVAGLSNVTVASLVAQHGQSVAVSLIAGVVIGVLAGGLNAFLVSGLNLDPFITTLGTYIFWAGTLALYTRGKTISNGIPIDFSLWTTEKWLGVPTPFWILIIVAVVVWFFVTQLPFGRRLAAIGSNEMAAKLAGVRTRRAVAITYLLSGLLAGIAGALLTSSNGGGDSSSAISYLFPALAAVFLGRTAIDPGHYNVWGTMFGLFLVAVAVDGFTLMGAPASVTQMFNGGALVFSVAVATFTTRARERKARAIQLENLHNS</sequence>
<dbReference type="InterPro" id="IPR001851">
    <property type="entry name" value="ABC_transp_permease"/>
</dbReference>
<evidence type="ECO:0000256" key="1">
    <source>
        <dbReference type="ARBA" id="ARBA00004651"/>
    </source>
</evidence>
<feature type="transmembrane region" description="Helical" evidence="8">
    <location>
        <begin position="106"/>
        <end position="128"/>
    </location>
</feature>
<feature type="transmembrane region" description="Helical" evidence="8">
    <location>
        <begin position="57"/>
        <end position="77"/>
    </location>
</feature>
<feature type="transmembrane region" description="Helical" evidence="8">
    <location>
        <begin position="175"/>
        <end position="196"/>
    </location>
</feature>
<feature type="transmembrane region" description="Helical" evidence="8">
    <location>
        <begin position="25"/>
        <end position="45"/>
    </location>
</feature>
<keyword evidence="10" id="KW-1185">Reference proteome</keyword>
<keyword evidence="4" id="KW-0997">Cell inner membrane</keyword>
<dbReference type="Proteomes" id="UP000715441">
    <property type="component" value="Unassembled WGS sequence"/>
</dbReference>
<dbReference type="PANTHER" id="PTHR32196">
    <property type="entry name" value="ABC TRANSPORTER PERMEASE PROTEIN YPHD-RELATED-RELATED"/>
    <property type="match status" value="1"/>
</dbReference>
<feature type="transmembrane region" description="Helical" evidence="8">
    <location>
        <begin position="281"/>
        <end position="301"/>
    </location>
</feature>
<dbReference type="EMBL" id="JAAXLS010000015">
    <property type="protein sequence ID" value="NKQ55506.1"/>
    <property type="molecule type" value="Genomic_DNA"/>
</dbReference>
<evidence type="ECO:0000313" key="10">
    <source>
        <dbReference type="Proteomes" id="UP000715441"/>
    </source>
</evidence>
<dbReference type="PANTHER" id="PTHR32196:SF21">
    <property type="entry name" value="ABC TRANSPORTER PERMEASE PROTEIN YPHD-RELATED"/>
    <property type="match status" value="1"/>
</dbReference>
<organism evidence="9 10">
    <name type="scientific">Amycolatopsis acididurans</name>
    <dbReference type="NCBI Taxonomy" id="2724524"/>
    <lineage>
        <taxon>Bacteria</taxon>
        <taxon>Bacillati</taxon>
        <taxon>Actinomycetota</taxon>
        <taxon>Actinomycetes</taxon>
        <taxon>Pseudonocardiales</taxon>
        <taxon>Pseudonocardiaceae</taxon>
        <taxon>Amycolatopsis</taxon>
    </lineage>
</organism>
<protein>
    <submittedName>
        <fullName evidence="9">ABC transporter permease</fullName>
    </submittedName>
</protein>
<evidence type="ECO:0000256" key="5">
    <source>
        <dbReference type="ARBA" id="ARBA00022692"/>
    </source>
</evidence>
<comment type="subcellular location">
    <subcellularLocation>
        <location evidence="1">Cell membrane</location>
        <topology evidence="1">Multi-pass membrane protein</topology>
    </subcellularLocation>
</comment>
<gene>
    <name evidence="9" type="ORF">HFP15_21720</name>
</gene>
<keyword evidence="5 8" id="KW-0812">Transmembrane</keyword>
<evidence type="ECO:0000313" key="9">
    <source>
        <dbReference type="EMBL" id="NKQ55506.1"/>
    </source>
</evidence>
<feature type="transmembrane region" description="Helical" evidence="8">
    <location>
        <begin position="307"/>
        <end position="325"/>
    </location>
</feature>